<accession>A0ABR8STG7</accession>
<evidence type="ECO:0000313" key="1">
    <source>
        <dbReference type="EMBL" id="MBD7966788.1"/>
    </source>
</evidence>
<reference evidence="1 2" key="1">
    <citation type="submission" date="2020-08" db="EMBL/GenBank/DDBJ databases">
        <title>A Genomic Blueprint of the Chicken Gut Microbiome.</title>
        <authorList>
            <person name="Gilroy R."/>
            <person name="Ravi A."/>
            <person name="Getino M."/>
            <person name="Pursley I."/>
            <person name="Horton D.L."/>
            <person name="Alikhan N.-F."/>
            <person name="Baker D."/>
            <person name="Gharbi K."/>
            <person name="Hall N."/>
            <person name="Watson M."/>
            <person name="Adriaenssens E.M."/>
            <person name="Foster-Nyarko E."/>
            <person name="Jarju S."/>
            <person name="Secka A."/>
            <person name="Antonio M."/>
            <person name="Oren A."/>
            <person name="Chaudhuri R."/>
            <person name="La Ragione R.M."/>
            <person name="Hildebrand F."/>
            <person name="Pallen M.J."/>
        </authorList>
    </citation>
    <scope>NUCLEOTIDE SEQUENCE [LARGE SCALE GENOMIC DNA]</scope>
    <source>
        <strain evidence="1 2">Sa2BVA9</strain>
    </source>
</reference>
<gene>
    <name evidence="1" type="ORF">H9647_01805</name>
</gene>
<proteinExistence type="predicted"/>
<dbReference type="Pfam" id="PF14091">
    <property type="entry name" value="DUF4269"/>
    <property type="match status" value="1"/>
</dbReference>
<keyword evidence="2" id="KW-1185">Reference proteome</keyword>
<organism evidence="1 2">
    <name type="scientific">Paenibacillus gallinarum</name>
    <dbReference type="NCBI Taxonomy" id="2762232"/>
    <lineage>
        <taxon>Bacteria</taxon>
        <taxon>Bacillati</taxon>
        <taxon>Bacillota</taxon>
        <taxon>Bacilli</taxon>
        <taxon>Bacillales</taxon>
        <taxon>Paenibacillaceae</taxon>
        <taxon>Paenibacillus</taxon>
    </lineage>
</organism>
<dbReference type="InterPro" id="IPR025365">
    <property type="entry name" value="DUF4269"/>
</dbReference>
<comment type="caution">
    <text evidence="1">The sequence shown here is derived from an EMBL/GenBank/DDBJ whole genome shotgun (WGS) entry which is preliminary data.</text>
</comment>
<name>A0ABR8STG7_9BACL</name>
<sequence length="375" mass="44727">MRYEDLTYLLSGNEVQQAAYRALQKHHVMEILSPYTPILTGTIPIDIDIEGSDLDIICEVHDFSAFERLLRSEFRDFQDFILTDKIVNDIRRMKANFRLEQFEVEIFGQPIPVTKQNAYRHMVIEDRILRLYNEEFRQHVRSLKREGYKTEPAFAKLMDLEGDPYESLLEVESWADEKIEAMGYPSFIDSVTRVYQFSEKEKYYFPLNTKNIEYTEGEEGSELFAERYHKDHSIHVSPGKNRNEAHLFFRGAHDFTCRCTILDLSQEQSPILKEMEASIIEDTNDYNYVYSDVFDSFGVIEVKKYEWNTYITSDVEKWGTEFFGFIESFLLRYFSQLVFPAKDIKAIEIYMKQTLPFAKAFYYEEELYYRFKDFW</sequence>
<evidence type="ECO:0000313" key="2">
    <source>
        <dbReference type="Proteomes" id="UP000608071"/>
    </source>
</evidence>
<dbReference type="Proteomes" id="UP000608071">
    <property type="component" value="Unassembled WGS sequence"/>
</dbReference>
<dbReference type="EMBL" id="JACSQL010000001">
    <property type="protein sequence ID" value="MBD7966788.1"/>
    <property type="molecule type" value="Genomic_DNA"/>
</dbReference>
<protein>
    <submittedName>
        <fullName evidence="1">DUF4269 domain-containing protein</fullName>
    </submittedName>
</protein>